<accession>A0AAW1VW68</accession>
<dbReference type="Proteomes" id="UP001457282">
    <property type="component" value="Unassembled WGS sequence"/>
</dbReference>
<evidence type="ECO:0000313" key="3">
    <source>
        <dbReference type="Proteomes" id="UP001457282"/>
    </source>
</evidence>
<feature type="region of interest" description="Disordered" evidence="1">
    <location>
        <begin position="26"/>
        <end position="52"/>
    </location>
</feature>
<dbReference type="AlphaFoldDB" id="A0AAW1VW68"/>
<name>A0AAW1VW68_RUBAR</name>
<gene>
    <name evidence="2" type="ORF">M0R45_035965</name>
</gene>
<dbReference type="EMBL" id="JBEDUW010000007">
    <property type="protein sequence ID" value="KAK9912090.1"/>
    <property type="molecule type" value="Genomic_DNA"/>
</dbReference>
<keyword evidence="3" id="KW-1185">Reference proteome</keyword>
<protein>
    <submittedName>
        <fullName evidence="2">Uncharacterized protein</fullName>
    </submittedName>
</protein>
<sequence>MPTKPQARAHPHNNITKPHALFTFAAAPPSRAQPPRPLPRPRRHRRFKPAPSSPALAVELLCNPALSPDAALSHCRAHHIAAATL</sequence>
<organism evidence="2 3">
    <name type="scientific">Rubus argutus</name>
    <name type="common">Southern blackberry</name>
    <dbReference type="NCBI Taxonomy" id="59490"/>
    <lineage>
        <taxon>Eukaryota</taxon>
        <taxon>Viridiplantae</taxon>
        <taxon>Streptophyta</taxon>
        <taxon>Embryophyta</taxon>
        <taxon>Tracheophyta</taxon>
        <taxon>Spermatophyta</taxon>
        <taxon>Magnoliopsida</taxon>
        <taxon>eudicotyledons</taxon>
        <taxon>Gunneridae</taxon>
        <taxon>Pentapetalae</taxon>
        <taxon>rosids</taxon>
        <taxon>fabids</taxon>
        <taxon>Rosales</taxon>
        <taxon>Rosaceae</taxon>
        <taxon>Rosoideae</taxon>
        <taxon>Rosoideae incertae sedis</taxon>
        <taxon>Rubus</taxon>
    </lineage>
</organism>
<proteinExistence type="predicted"/>
<comment type="caution">
    <text evidence="2">The sequence shown here is derived from an EMBL/GenBank/DDBJ whole genome shotgun (WGS) entry which is preliminary data.</text>
</comment>
<feature type="compositionally biased region" description="Basic residues" evidence="1">
    <location>
        <begin position="39"/>
        <end position="48"/>
    </location>
</feature>
<reference evidence="2 3" key="1">
    <citation type="journal article" date="2023" name="G3 (Bethesda)">
        <title>A chromosome-length genome assembly and annotation of blackberry (Rubus argutus, cv. 'Hillquist').</title>
        <authorList>
            <person name="Bruna T."/>
            <person name="Aryal R."/>
            <person name="Dudchenko O."/>
            <person name="Sargent D.J."/>
            <person name="Mead D."/>
            <person name="Buti M."/>
            <person name="Cavallini A."/>
            <person name="Hytonen T."/>
            <person name="Andres J."/>
            <person name="Pham M."/>
            <person name="Weisz D."/>
            <person name="Mascagni F."/>
            <person name="Usai G."/>
            <person name="Natali L."/>
            <person name="Bassil N."/>
            <person name="Fernandez G.E."/>
            <person name="Lomsadze A."/>
            <person name="Armour M."/>
            <person name="Olukolu B."/>
            <person name="Poorten T."/>
            <person name="Britton C."/>
            <person name="Davik J."/>
            <person name="Ashrafi H."/>
            <person name="Aiden E.L."/>
            <person name="Borodovsky M."/>
            <person name="Worthington M."/>
        </authorList>
    </citation>
    <scope>NUCLEOTIDE SEQUENCE [LARGE SCALE GENOMIC DNA]</scope>
    <source>
        <strain evidence="2">PI 553951</strain>
    </source>
</reference>
<evidence type="ECO:0000256" key="1">
    <source>
        <dbReference type="SAM" id="MobiDB-lite"/>
    </source>
</evidence>
<evidence type="ECO:0000313" key="2">
    <source>
        <dbReference type="EMBL" id="KAK9912090.1"/>
    </source>
</evidence>